<sequence length="608" mass="69214">MKANYYHMAYDQFMALFATTAAHDDHDLSDEDLKTMHKFRSLLDGSCEALMYPVISLNEVLDLAAQRRKDDMKYQFMDIADWPESSANDLTIDIAMYPDPNSPRAKETYNNVDDSQKAFLNDSPRLPHVGRNAWAWMTAGVEVKYTIDHSAFLFDDKSLEAETPVLRNSKKGKKSQRQLAEYATEMMVRQHRVFIFIVYIAGDQARLTRWDRAGCIVSTPISLTNEPWKLLKFVYRLGLMSNEELGYDTTAVLATEEEIKELIAFQPRNKYAAERAQDIIDNHVYYPIYKVICSNALTGDTPHFIGKHISASHSPTGRATIGYITFNMLGKNGPRLSFRKDYWRPVLPNMRTELSIYEPLKAKGVPRIATVIGGGDIANQRTVTQKYLGHRKLVERVHCHIFIEELARPLADYTNSGVMIAVVYHALEARHDAWVKADIFHRDISANNIMLMVNQDAHDDVSVSVRGMLMDWDMSKHRDDLKDEATQGGRSGTWPFMSAISFQYPLKPNELADDLESFIHVVTYLSLQWHHHGRTTLEKGKSYSLDTLAEANAMNCSLAEHIHEQYEKSKLGPDGFYIGGEHKLAANMLGLLGYPTTTGTLFNAIYYR</sequence>
<gene>
    <name evidence="1" type="ORF">BDY19DRAFT_665334</name>
</gene>
<proteinExistence type="predicted"/>
<evidence type="ECO:0000313" key="1">
    <source>
        <dbReference type="EMBL" id="KAI0090941.1"/>
    </source>
</evidence>
<keyword evidence="2" id="KW-1185">Reference proteome</keyword>
<reference evidence="1" key="1">
    <citation type="journal article" date="2021" name="Environ. Microbiol.">
        <title>Gene family expansions and transcriptome signatures uncover fungal adaptations to wood decay.</title>
        <authorList>
            <person name="Hage H."/>
            <person name="Miyauchi S."/>
            <person name="Viragh M."/>
            <person name="Drula E."/>
            <person name="Min B."/>
            <person name="Chaduli D."/>
            <person name="Navarro D."/>
            <person name="Favel A."/>
            <person name="Norest M."/>
            <person name="Lesage-Meessen L."/>
            <person name="Balint B."/>
            <person name="Merenyi Z."/>
            <person name="de Eugenio L."/>
            <person name="Morin E."/>
            <person name="Martinez A.T."/>
            <person name="Baldrian P."/>
            <person name="Stursova M."/>
            <person name="Martinez M.J."/>
            <person name="Novotny C."/>
            <person name="Magnuson J.K."/>
            <person name="Spatafora J.W."/>
            <person name="Maurice S."/>
            <person name="Pangilinan J."/>
            <person name="Andreopoulos W."/>
            <person name="LaButti K."/>
            <person name="Hundley H."/>
            <person name="Na H."/>
            <person name="Kuo A."/>
            <person name="Barry K."/>
            <person name="Lipzen A."/>
            <person name="Henrissat B."/>
            <person name="Riley R."/>
            <person name="Ahrendt S."/>
            <person name="Nagy L.G."/>
            <person name="Grigoriev I.V."/>
            <person name="Martin F."/>
            <person name="Rosso M.N."/>
        </authorList>
    </citation>
    <scope>NUCLEOTIDE SEQUENCE</scope>
    <source>
        <strain evidence="1">CBS 384.51</strain>
    </source>
</reference>
<accession>A0ACB8U9U6</accession>
<protein>
    <submittedName>
        <fullName evidence="1">Uncharacterized protein</fullName>
    </submittedName>
</protein>
<dbReference type="Proteomes" id="UP001055072">
    <property type="component" value="Unassembled WGS sequence"/>
</dbReference>
<organism evidence="1 2">
    <name type="scientific">Irpex rosettiformis</name>
    <dbReference type="NCBI Taxonomy" id="378272"/>
    <lineage>
        <taxon>Eukaryota</taxon>
        <taxon>Fungi</taxon>
        <taxon>Dikarya</taxon>
        <taxon>Basidiomycota</taxon>
        <taxon>Agaricomycotina</taxon>
        <taxon>Agaricomycetes</taxon>
        <taxon>Polyporales</taxon>
        <taxon>Irpicaceae</taxon>
        <taxon>Irpex</taxon>
    </lineage>
</organism>
<name>A0ACB8U9U6_9APHY</name>
<evidence type="ECO:0000313" key="2">
    <source>
        <dbReference type="Proteomes" id="UP001055072"/>
    </source>
</evidence>
<comment type="caution">
    <text evidence="1">The sequence shown here is derived from an EMBL/GenBank/DDBJ whole genome shotgun (WGS) entry which is preliminary data.</text>
</comment>
<dbReference type="EMBL" id="MU274906">
    <property type="protein sequence ID" value="KAI0090941.1"/>
    <property type="molecule type" value="Genomic_DNA"/>
</dbReference>